<reference evidence="2 3" key="1">
    <citation type="journal article" date="2019" name="Plant Biotechnol. J.">
        <title>The red bayberry genome and genetic basis of sex determination.</title>
        <authorList>
            <person name="Jia H.M."/>
            <person name="Jia H.J."/>
            <person name="Cai Q.L."/>
            <person name="Wang Y."/>
            <person name="Zhao H.B."/>
            <person name="Yang W.F."/>
            <person name="Wang G.Y."/>
            <person name="Li Y.H."/>
            <person name="Zhan D.L."/>
            <person name="Shen Y.T."/>
            <person name="Niu Q.F."/>
            <person name="Chang L."/>
            <person name="Qiu J."/>
            <person name="Zhao L."/>
            <person name="Xie H.B."/>
            <person name="Fu W.Y."/>
            <person name="Jin J."/>
            <person name="Li X.W."/>
            <person name="Jiao Y."/>
            <person name="Zhou C.C."/>
            <person name="Tu T."/>
            <person name="Chai C.Y."/>
            <person name="Gao J.L."/>
            <person name="Fan L.J."/>
            <person name="van de Weg E."/>
            <person name="Wang J.Y."/>
            <person name="Gao Z.S."/>
        </authorList>
    </citation>
    <scope>NUCLEOTIDE SEQUENCE [LARGE SCALE GENOMIC DNA]</scope>
    <source>
        <tissue evidence="2">Leaves</tissue>
    </source>
</reference>
<comment type="caution">
    <text evidence="2">The sequence shown here is derived from an EMBL/GenBank/DDBJ whole genome shotgun (WGS) entry which is preliminary data.</text>
</comment>
<feature type="region of interest" description="Disordered" evidence="1">
    <location>
        <begin position="1"/>
        <end position="31"/>
    </location>
</feature>
<name>A0A6A1VGF0_9ROSI</name>
<accession>A0A6A1VGF0</accession>
<evidence type="ECO:0000313" key="2">
    <source>
        <dbReference type="EMBL" id="KAB1211952.1"/>
    </source>
</evidence>
<sequence>MDRIRKMSGAKCVRTTRAEAGSSSHEQEPIDSMMTIERRLEYLRGKMVAKERPVMLSDFDDLLYGEHTFYQLFKYQGFLH</sequence>
<proteinExistence type="predicted"/>
<organism evidence="2 3">
    <name type="scientific">Morella rubra</name>
    <name type="common">Chinese bayberry</name>
    <dbReference type="NCBI Taxonomy" id="262757"/>
    <lineage>
        <taxon>Eukaryota</taxon>
        <taxon>Viridiplantae</taxon>
        <taxon>Streptophyta</taxon>
        <taxon>Embryophyta</taxon>
        <taxon>Tracheophyta</taxon>
        <taxon>Spermatophyta</taxon>
        <taxon>Magnoliopsida</taxon>
        <taxon>eudicotyledons</taxon>
        <taxon>Gunneridae</taxon>
        <taxon>Pentapetalae</taxon>
        <taxon>rosids</taxon>
        <taxon>fabids</taxon>
        <taxon>Fagales</taxon>
        <taxon>Myricaceae</taxon>
        <taxon>Morella</taxon>
    </lineage>
</organism>
<dbReference type="EMBL" id="RXIC02000023">
    <property type="protein sequence ID" value="KAB1211952.1"/>
    <property type="molecule type" value="Genomic_DNA"/>
</dbReference>
<gene>
    <name evidence="2" type="ORF">CJ030_MR5G023740</name>
</gene>
<evidence type="ECO:0000313" key="3">
    <source>
        <dbReference type="Proteomes" id="UP000516437"/>
    </source>
</evidence>
<dbReference type="Proteomes" id="UP000516437">
    <property type="component" value="Chromosome 5"/>
</dbReference>
<dbReference type="AlphaFoldDB" id="A0A6A1VGF0"/>
<protein>
    <submittedName>
        <fullName evidence="2">Uncharacterized protein</fullName>
    </submittedName>
</protein>
<keyword evidence="3" id="KW-1185">Reference proteome</keyword>
<evidence type="ECO:0000256" key="1">
    <source>
        <dbReference type="SAM" id="MobiDB-lite"/>
    </source>
</evidence>